<dbReference type="Proteomes" id="UP000610966">
    <property type="component" value="Unassembled WGS sequence"/>
</dbReference>
<dbReference type="InterPro" id="IPR002347">
    <property type="entry name" value="SDR_fam"/>
</dbReference>
<keyword evidence="2" id="KW-0560">Oxidoreductase</keyword>
<protein>
    <submittedName>
        <fullName evidence="3">3-oxoacyl-ACP reductase</fullName>
    </submittedName>
</protein>
<reference evidence="3" key="1">
    <citation type="submission" date="2021-01" db="EMBL/GenBank/DDBJ databases">
        <title>Whole genome shotgun sequence of Sphaerimonospora thailandensis NBRC 107569.</title>
        <authorList>
            <person name="Komaki H."/>
            <person name="Tamura T."/>
        </authorList>
    </citation>
    <scope>NUCLEOTIDE SEQUENCE</scope>
    <source>
        <strain evidence="3">NBRC 107569</strain>
    </source>
</reference>
<dbReference type="AlphaFoldDB" id="A0A8J3W244"/>
<dbReference type="PRINTS" id="PR00081">
    <property type="entry name" value="GDHRDH"/>
</dbReference>
<dbReference type="CDD" id="cd05233">
    <property type="entry name" value="SDR_c"/>
    <property type="match status" value="1"/>
</dbReference>
<dbReference type="FunFam" id="3.40.50.720:FF:000084">
    <property type="entry name" value="Short-chain dehydrogenase reductase"/>
    <property type="match status" value="1"/>
</dbReference>
<name>A0A8J3W244_9ACTN</name>
<dbReference type="Pfam" id="PF13561">
    <property type="entry name" value="adh_short_C2"/>
    <property type="match status" value="1"/>
</dbReference>
<dbReference type="Gene3D" id="3.40.50.720">
    <property type="entry name" value="NAD(P)-binding Rossmann-like Domain"/>
    <property type="match status" value="1"/>
</dbReference>
<dbReference type="GO" id="GO:0048038">
    <property type="term" value="F:quinone binding"/>
    <property type="evidence" value="ECO:0007669"/>
    <property type="project" value="TreeGrafter"/>
</dbReference>
<evidence type="ECO:0000313" key="4">
    <source>
        <dbReference type="Proteomes" id="UP000610966"/>
    </source>
</evidence>
<sequence length="254" mass="26291">MAEAQRAVAVVTGSGQGLGRAFAQRLAADGFRIVVADVQADAAAAVADELCRLHGTGAAVAAPVDVSDEDSVGALAEQVQRDAGRWDVLVNNAAVFSSLSMKPFGEIPVAEWDMVMAVNVRGAFLCCRAAVPAMRKLGRGKIVNVASAAVFQGRPNYLHYVSSKAALIGLTGALASEVGNDGITVNAVAPGSTETEVPRSTVTPDQVQQIIARQAIHRRQVSDDVVGAVSFLVSADSDFITGQTLTVDGGSVFR</sequence>
<dbReference type="EMBL" id="BOOG01000051">
    <property type="protein sequence ID" value="GIH72406.1"/>
    <property type="molecule type" value="Genomic_DNA"/>
</dbReference>
<evidence type="ECO:0000256" key="1">
    <source>
        <dbReference type="ARBA" id="ARBA00006484"/>
    </source>
</evidence>
<comment type="caution">
    <text evidence="3">The sequence shown here is derived from an EMBL/GenBank/DDBJ whole genome shotgun (WGS) entry which is preliminary data.</text>
</comment>
<evidence type="ECO:0000256" key="2">
    <source>
        <dbReference type="ARBA" id="ARBA00023002"/>
    </source>
</evidence>
<dbReference type="SUPFAM" id="SSF51735">
    <property type="entry name" value="NAD(P)-binding Rossmann-fold domains"/>
    <property type="match status" value="1"/>
</dbReference>
<keyword evidence="4" id="KW-1185">Reference proteome</keyword>
<dbReference type="InterPro" id="IPR020904">
    <property type="entry name" value="Sc_DH/Rdtase_CS"/>
</dbReference>
<gene>
    <name evidence="3" type="ORF">Mth01_46590</name>
</gene>
<dbReference type="InterPro" id="IPR036291">
    <property type="entry name" value="NAD(P)-bd_dom_sf"/>
</dbReference>
<dbReference type="PROSITE" id="PS00061">
    <property type="entry name" value="ADH_SHORT"/>
    <property type="match status" value="1"/>
</dbReference>
<dbReference type="PRINTS" id="PR00080">
    <property type="entry name" value="SDRFAMILY"/>
</dbReference>
<accession>A0A8J3W244</accession>
<dbReference type="GO" id="GO:0006633">
    <property type="term" value="P:fatty acid biosynthetic process"/>
    <property type="evidence" value="ECO:0007669"/>
    <property type="project" value="TreeGrafter"/>
</dbReference>
<evidence type="ECO:0000313" key="3">
    <source>
        <dbReference type="EMBL" id="GIH72406.1"/>
    </source>
</evidence>
<dbReference type="PANTHER" id="PTHR42760">
    <property type="entry name" value="SHORT-CHAIN DEHYDROGENASES/REDUCTASES FAMILY MEMBER"/>
    <property type="match status" value="1"/>
</dbReference>
<comment type="similarity">
    <text evidence="1">Belongs to the short-chain dehydrogenases/reductases (SDR) family.</text>
</comment>
<organism evidence="3 4">
    <name type="scientific">Sphaerimonospora thailandensis</name>
    <dbReference type="NCBI Taxonomy" id="795644"/>
    <lineage>
        <taxon>Bacteria</taxon>
        <taxon>Bacillati</taxon>
        <taxon>Actinomycetota</taxon>
        <taxon>Actinomycetes</taxon>
        <taxon>Streptosporangiales</taxon>
        <taxon>Streptosporangiaceae</taxon>
        <taxon>Sphaerimonospora</taxon>
    </lineage>
</organism>
<dbReference type="PANTHER" id="PTHR42760:SF133">
    <property type="entry name" value="3-OXOACYL-[ACYL-CARRIER-PROTEIN] REDUCTASE"/>
    <property type="match status" value="1"/>
</dbReference>
<proteinExistence type="inferred from homology"/>
<dbReference type="GO" id="GO:0016616">
    <property type="term" value="F:oxidoreductase activity, acting on the CH-OH group of donors, NAD or NADP as acceptor"/>
    <property type="evidence" value="ECO:0007669"/>
    <property type="project" value="TreeGrafter"/>
</dbReference>